<feature type="binding site" evidence="6">
    <location>
        <position position="94"/>
    </location>
    <ligand>
        <name>Zn(2+)</name>
        <dbReference type="ChEBI" id="CHEBI:29105"/>
    </ligand>
</feature>
<dbReference type="AlphaFoldDB" id="A0A7W8DFV5"/>
<dbReference type="PANTHER" id="PTHR11109">
    <property type="entry name" value="GTP CYCLOHYDROLASE I"/>
    <property type="match status" value="1"/>
</dbReference>
<dbReference type="GO" id="GO:0005737">
    <property type="term" value="C:cytoplasm"/>
    <property type="evidence" value="ECO:0007669"/>
    <property type="project" value="TreeGrafter"/>
</dbReference>
<dbReference type="InterPro" id="IPR020602">
    <property type="entry name" value="GTP_CycHdrlase_I_dom"/>
</dbReference>
<keyword evidence="9" id="KW-1185">Reference proteome</keyword>
<keyword evidence="4 6" id="KW-0554">One-carbon metabolism</keyword>
<dbReference type="GO" id="GO:0046654">
    <property type="term" value="P:tetrahydrofolate biosynthetic process"/>
    <property type="evidence" value="ECO:0007669"/>
    <property type="project" value="UniProtKB-UniRule"/>
</dbReference>
<dbReference type="RefSeq" id="WP_246346751.1">
    <property type="nucleotide sequence ID" value="NZ_JACHID010000001.1"/>
</dbReference>
<evidence type="ECO:0000256" key="1">
    <source>
        <dbReference type="ARBA" id="ARBA00001052"/>
    </source>
</evidence>
<dbReference type="Gene3D" id="1.10.286.10">
    <property type="match status" value="1"/>
</dbReference>
<sequence>MKTMHCASPVELEARESGLTIEKAISNILTEIEDDPSREGLLETPQRVANMYRELTSGYRIEVNKVVNGAIFTSEDEDLVMVKDISFSSLCEHHMLPFLGKAHVAYIPDGRIIGLSKIPRIVEVFSKRLQVQERFTGQIGEALHEVLRPRGVAVMVEAIHMCAIIRGVKNHSTTMTTTSMFGDFKKDSSLRREFMEHTARTSKITIHW</sequence>
<dbReference type="HAMAP" id="MF_00223">
    <property type="entry name" value="FolE"/>
    <property type="match status" value="1"/>
</dbReference>
<keyword evidence="6" id="KW-0479">Metal-binding</keyword>
<dbReference type="PANTHER" id="PTHR11109:SF7">
    <property type="entry name" value="GTP CYCLOHYDROLASE 1"/>
    <property type="match status" value="1"/>
</dbReference>
<reference evidence="8 9" key="1">
    <citation type="submission" date="2020-08" db="EMBL/GenBank/DDBJ databases">
        <title>Genomic Encyclopedia of Type Strains, Phase IV (KMG-IV): sequencing the most valuable type-strain genomes for metagenomic binning, comparative biology and taxonomic classification.</title>
        <authorList>
            <person name="Goeker M."/>
        </authorList>
    </citation>
    <scope>NUCLEOTIDE SEQUENCE [LARGE SCALE GENOMIC DNA]</scope>
    <source>
        <strain evidence="8 9">DSM 22071</strain>
    </source>
</reference>
<evidence type="ECO:0000256" key="6">
    <source>
        <dbReference type="HAMAP-Rule" id="MF_00223"/>
    </source>
</evidence>
<dbReference type="PROSITE" id="PS00859">
    <property type="entry name" value="GTP_CYCLOHYDROL_1_1"/>
    <property type="match status" value="1"/>
</dbReference>
<dbReference type="NCBIfam" id="NF006826">
    <property type="entry name" value="PRK09347.1-3"/>
    <property type="match status" value="1"/>
</dbReference>
<dbReference type="EMBL" id="JACHID010000001">
    <property type="protein sequence ID" value="MBB5020729.1"/>
    <property type="molecule type" value="Genomic_DNA"/>
</dbReference>
<evidence type="ECO:0000256" key="5">
    <source>
        <dbReference type="ARBA" id="ARBA00022801"/>
    </source>
</evidence>
<feature type="domain" description="GTP cyclohydrolase I" evidence="7">
    <location>
        <begin position="21"/>
        <end position="197"/>
    </location>
</feature>
<dbReference type="Proteomes" id="UP000528322">
    <property type="component" value="Unassembled WGS sequence"/>
</dbReference>
<comment type="pathway">
    <text evidence="2 6">Cofactor biosynthesis; 7,8-dihydroneopterin triphosphate biosynthesis; 7,8-dihydroneopterin triphosphate from GTP: step 1/1.</text>
</comment>
<dbReference type="Pfam" id="PF01227">
    <property type="entry name" value="GTP_cyclohydroI"/>
    <property type="match status" value="1"/>
</dbReference>
<keyword evidence="6" id="KW-0342">GTP-binding</keyword>
<gene>
    <name evidence="6" type="primary">folE</name>
    <name evidence="8" type="ORF">HNR37_000032</name>
</gene>
<dbReference type="GO" id="GO:0006730">
    <property type="term" value="P:one-carbon metabolic process"/>
    <property type="evidence" value="ECO:0007669"/>
    <property type="project" value="UniProtKB-UniRule"/>
</dbReference>
<dbReference type="InterPro" id="IPR043134">
    <property type="entry name" value="GTP-CH-I_N"/>
</dbReference>
<comment type="caution">
    <text evidence="8">The sequence shown here is derived from an EMBL/GenBank/DDBJ whole genome shotgun (WGS) entry which is preliminary data.</text>
</comment>
<dbReference type="EC" id="3.5.4.16" evidence="6"/>
<dbReference type="SUPFAM" id="SSF55620">
    <property type="entry name" value="Tetrahydrobiopterin biosynthesis enzymes-like"/>
    <property type="match status" value="1"/>
</dbReference>
<dbReference type="NCBIfam" id="NF006825">
    <property type="entry name" value="PRK09347.1-2"/>
    <property type="match status" value="1"/>
</dbReference>
<evidence type="ECO:0000313" key="9">
    <source>
        <dbReference type="Proteomes" id="UP000528322"/>
    </source>
</evidence>
<keyword evidence="5 6" id="KW-0378">Hydrolase</keyword>
<dbReference type="FunFam" id="3.30.1130.10:FF:000001">
    <property type="entry name" value="GTP cyclohydrolase 1"/>
    <property type="match status" value="1"/>
</dbReference>
<evidence type="ECO:0000256" key="4">
    <source>
        <dbReference type="ARBA" id="ARBA00022563"/>
    </source>
</evidence>
<comment type="catalytic activity">
    <reaction evidence="1 6">
        <text>GTP + H2O = 7,8-dihydroneopterin 3'-triphosphate + formate + H(+)</text>
        <dbReference type="Rhea" id="RHEA:17473"/>
        <dbReference type="ChEBI" id="CHEBI:15377"/>
        <dbReference type="ChEBI" id="CHEBI:15378"/>
        <dbReference type="ChEBI" id="CHEBI:15740"/>
        <dbReference type="ChEBI" id="CHEBI:37565"/>
        <dbReference type="ChEBI" id="CHEBI:58462"/>
        <dbReference type="EC" id="3.5.4.16"/>
    </reaction>
</comment>
<comment type="similarity">
    <text evidence="3 6">Belongs to the GTP cyclohydrolase I family.</text>
</comment>
<feature type="binding site" evidence="6">
    <location>
        <position position="162"/>
    </location>
    <ligand>
        <name>Zn(2+)</name>
        <dbReference type="ChEBI" id="CHEBI:29105"/>
    </ligand>
</feature>
<accession>A0A7W8DFV5</accession>
<dbReference type="NCBIfam" id="TIGR00063">
    <property type="entry name" value="folE"/>
    <property type="match status" value="1"/>
</dbReference>
<dbReference type="GO" id="GO:0006729">
    <property type="term" value="P:tetrahydrobiopterin biosynthetic process"/>
    <property type="evidence" value="ECO:0007669"/>
    <property type="project" value="TreeGrafter"/>
</dbReference>
<feature type="binding site" evidence="6">
    <location>
        <position position="91"/>
    </location>
    <ligand>
        <name>Zn(2+)</name>
        <dbReference type="ChEBI" id="CHEBI:29105"/>
    </ligand>
</feature>
<protein>
    <recommendedName>
        <fullName evidence="6">GTP cyclohydrolase 1</fullName>
        <ecNumber evidence="6">3.5.4.16</ecNumber>
    </recommendedName>
    <alternativeName>
        <fullName evidence="6">GTP cyclohydrolase I</fullName>
        <shortName evidence="6">GTP-CH-I</shortName>
    </alternativeName>
</protein>
<dbReference type="UniPathway" id="UPA00848">
    <property type="reaction ID" value="UER00151"/>
</dbReference>
<evidence type="ECO:0000256" key="2">
    <source>
        <dbReference type="ARBA" id="ARBA00005080"/>
    </source>
</evidence>
<evidence type="ECO:0000256" key="3">
    <source>
        <dbReference type="ARBA" id="ARBA00008085"/>
    </source>
</evidence>
<keyword evidence="6" id="KW-0862">Zinc</keyword>
<evidence type="ECO:0000259" key="7">
    <source>
        <dbReference type="Pfam" id="PF01227"/>
    </source>
</evidence>
<dbReference type="InterPro" id="IPR001474">
    <property type="entry name" value="GTP_CycHdrlase_I"/>
</dbReference>
<name>A0A7W8DFV5_9BACT</name>
<dbReference type="InterPro" id="IPR018234">
    <property type="entry name" value="GTP_CycHdrlase_I_CS"/>
</dbReference>
<dbReference type="GO" id="GO:0008270">
    <property type="term" value="F:zinc ion binding"/>
    <property type="evidence" value="ECO:0007669"/>
    <property type="project" value="UniProtKB-UniRule"/>
</dbReference>
<evidence type="ECO:0000313" key="8">
    <source>
        <dbReference type="EMBL" id="MBB5020729.1"/>
    </source>
</evidence>
<comment type="subunit">
    <text evidence="6">Homopolymer.</text>
</comment>
<organism evidence="8 9">
    <name type="scientific">Desulfurispira natronophila</name>
    <dbReference type="NCBI Taxonomy" id="682562"/>
    <lineage>
        <taxon>Bacteria</taxon>
        <taxon>Pseudomonadati</taxon>
        <taxon>Chrysiogenota</taxon>
        <taxon>Chrysiogenia</taxon>
        <taxon>Chrysiogenales</taxon>
        <taxon>Chrysiogenaceae</taxon>
        <taxon>Desulfurispira</taxon>
    </lineage>
</organism>
<dbReference type="Gene3D" id="3.30.1130.10">
    <property type="match status" value="1"/>
</dbReference>
<dbReference type="GO" id="GO:0005525">
    <property type="term" value="F:GTP binding"/>
    <property type="evidence" value="ECO:0007669"/>
    <property type="project" value="UniProtKB-KW"/>
</dbReference>
<dbReference type="GO" id="GO:0003934">
    <property type="term" value="F:GTP cyclohydrolase I activity"/>
    <property type="evidence" value="ECO:0007669"/>
    <property type="project" value="UniProtKB-UniRule"/>
</dbReference>
<proteinExistence type="inferred from homology"/>
<keyword evidence="6" id="KW-0547">Nucleotide-binding</keyword>
<dbReference type="InterPro" id="IPR043133">
    <property type="entry name" value="GTP-CH-I_C/QueF"/>
</dbReference>